<keyword evidence="10" id="KW-1185">Reference proteome</keyword>
<dbReference type="PANTHER" id="PTHR12318">
    <property type="entry name" value="TESTOSTERONE-REGULATED PROTEIN RP2"/>
    <property type="match status" value="1"/>
</dbReference>
<sequence length="392" mass="43256">MRVTHFLQTWKKSATLILAARAPVTSSSIPTSGQQLSHVSAGGVAGGGASLATSPFDYKVLLLKRSGKSSFLPNGCVFPGGCVAQSDFSDKWVDLFKGAGVDLKQLSKRVLSPEEGKTGCRPPMLTADLGSSLSNEVAFRICAIRETFEESGVLICTHSIGTGCETVSADHGMTEEAVSEWRRLVMNDDSQFMTMFEELNLLPDICSLHEWSNWLTPTRLLQYANAQSTQRFDTMFYVCCLETEPHTAHDDEEIIHSQWMSPAEILESFSNKTMALMPPQVYEVSRLSTFSQLSDLSSFAMKRRGMGCEQWMNVGIRCTDGFLIVLPGDDLYPVVPDMDGVLPQLSLPYSLQNAQANSRRHNRMILQDDGTLYVHCTITQKYNHVSPAASSN</sequence>
<keyword evidence="7" id="KW-0464">Manganese</keyword>
<reference evidence="9" key="1">
    <citation type="journal article" date="2023" name="Mol. Biol. Evol.">
        <title>Third-Generation Sequencing Reveals the Adaptive Role of the Epigenome in Three Deep-Sea Polychaetes.</title>
        <authorList>
            <person name="Perez M."/>
            <person name="Aroh O."/>
            <person name="Sun Y."/>
            <person name="Lan Y."/>
            <person name="Juniper S.K."/>
            <person name="Young C.R."/>
            <person name="Angers B."/>
            <person name="Qian P.Y."/>
        </authorList>
    </citation>
    <scope>NUCLEOTIDE SEQUENCE</scope>
    <source>
        <strain evidence="9">R07B-5</strain>
    </source>
</reference>
<comment type="cofactor">
    <cofactor evidence="1">
        <name>Mn(2+)</name>
        <dbReference type="ChEBI" id="CHEBI:29035"/>
    </cofactor>
</comment>
<evidence type="ECO:0000259" key="8">
    <source>
        <dbReference type="PROSITE" id="PS51462"/>
    </source>
</evidence>
<evidence type="ECO:0000313" key="9">
    <source>
        <dbReference type="EMBL" id="KAK2186464.1"/>
    </source>
</evidence>
<evidence type="ECO:0000313" key="10">
    <source>
        <dbReference type="Proteomes" id="UP001209878"/>
    </source>
</evidence>
<comment type="cofactor">
    <cofactor evidence="2">
        <name>Mg(2+)</name>
        <dbReference type="ChEBI" id="CHEBI:18420"/>
    </cofactor>
</comment>
<feature type="domain" description="Nudix hydrolase" evidence="8">
    <location>
        <begin position="36"/>
        <end position="282"/>
    </location>
</feature>
<evidence type="ECO:0000256" key="6">
    <source>
        <dbReference type="ARBA" id="ARBA00022842"/>
    </source>
</evidence>
<dbReference type="PANTHER" id="PTHR12318:SF0">
    <property type="entry name" value="ACYL-COENZYME A DIPHOSPHATASE NUDT19"/>
    <property type="match status" value="1"/>
</dbReference>
<name>A0AAD9P1H2_RIDPI</name>
<dbReference type="GO" id="GO:0005739">
    <property type="term" value="C:mitochondrion"/>
    <property type="evidence" value="ECO:0007669"/>
    <property type="project" value="TreeGrafter"/>
</dbReference>
<protein>
    <recommendedName>
        <fullName evidence="8">Nudix hydrolase domain-containing protein</fullName>
    </recommendedName>
</protein>
<dbReference type="InterPro" id="IPR039121">
    <property type="entry name" value="NUDT19"/>
</dbReference>
<dbReference type="GO" id="GO:0016818">
    <property type="term" value="F:hydrolase activity, acting on acid anhydrides, in phosphorus-containing anhydrides"/>
    <property type="evidence" value="ECO:0007669"/>
    <property type="project" value="InterPro"/>
</dbReference>
<dbReference type="InterPro" id="IPR000086">
    <property type="entry name" value="NUDIX_hydrolase_dom"/>
</dbReference>
<evidence type="ECO:0000256" key="5">
    <source>
        <dbReference type="ARBA" id="ARBA00022801"/>
    </source>
</evidence>
<evidence type="ECO:0000256" key="2">
    <source>
        <dbReference type="ARBA" id="ARBA00001946"/>
    </source>
</evidence>
<evidence type="ECO:0000256" key="7">
    <source>
        <dbReference type="ARBA" id="ARBA00023211"/>
    </source>
</evidence>
<keyword evidence="4" id="KW-0479">Metal-binding</keyword>
<organism evidence="9 10">
    <name type="scientific">Ridgeia piscesae</name>
    <name type="common">Tubeworm</name>
    <dbReference type="NCBI Taxonomy" id="27915"/>
    <lineage>
        <taxon>Eukaryota</taxon>
        <taxon>Metazoa</taxon>
        <taxon>Spiralia</taxon>
        <taxon>Lophotrochozoa</taxon>
        <taxon>Annelida</taxon>
        <taxon>Polychaeta</taxon>
        <taxon>Sedentaria</taxon>
        <taxon>Canalipalpata</taxon>
        <taxon>Sabellida</taxon>
        <taxon>Siboglinidae</taxon>
        <taxon>Ridgeia</taxon>
    </lineage>
</organism>
<evidence type="ECO:0000256" key="1">
    <source>
        <dbReference type="ARBA" id="ARBA00001936"/>
    </source>
</evidence>
<comment type="caution">
    <text evidence="9">The sequence shown here is derived from an EMBL/GenBank/DDBJ whole genome shotgun (WGS) entry which is preliminary data.</text>
</comment>
<dbReference type="Proteomes" id="UP001209878">
    <property type="component" value="Unassembled WGS sequence"/>
</dbReference>
<dbReference type="SUPFAM" id="SSF55811">
    <property type="entry name" value="Nudix"/>
    <property type="match status" value="1"/>
</dbReference>
<dbReference type="EMBL" id="JAODUO010000199">
    <property type="protein sequence ID" value="KAK2186464.1"/>
    <property type="molecule type" value="Genomic_DNA"/>
</dbReference>
<evidence type="ECO:0000256" key="4">
    <source>
        <dbReference type="ARBA" id="ARBA00022723"/>
    </source>
</evidence>
<dbReference type="CDD" id="cd18870">
    <property type="entry name" value="NUDIX_AcylCoAdiphos_Nudt19"/>
    <property type="match status" value="1"/>
</dbReference>
<dbReference type="AlphaFoldDB" id="A0AAD9P1H2"/>
<accession>A0AAD9P1H2</accession>
<keyword evidence="6" id="KW-0460">Magnesium</keyword>
<gene>
    <name evidence="9" type="ORF">NP493_199g03018</name>
</gene>
<evidence type="ECO:0000256" key="3">
    <source>
        <dbReference type="ARBA" id="ARBA00005582"/>
    </source>
</evidence>
<keyword evidence="5" id="KW-0378">Hydrolase</keyword>
<dbReference type="PROSITE" id="PS51462">
    <property type="entry name" value="NUDIX"/>
    <property type="match status" value="1"/>
</dbReference>
<comment type="similarity">
    <text evidence="3">Belongs to the Nudix hydrolase family.</text>
</comment>
<dbReference type="GO" id="GO:0046872">
    <property type="term" value="F:metal ion binding"/>
    <property type="evidence" value="ECO:0007669"/>
    <property type="project" value="UniProtKB-KW"/>
</dbReference>
<dbReference type="Gene3D" id="3.90.79.10">
    <property type="entry name" value="Nucleoside Triphosphate Pyrophosphohydrolase"/>
    <property type="match status" value="1"/>
</dbReference>
<proteinExistence type="inferred from homology"/>
<dbReference type="InterPro" id="IPR015797">
    <property type="entry name" value="NUDIX_hydrolase-like_dom_sf"/>
</dbReference>